<dbReference type="PROSITE" id="PS50261">
    <property type="entry name" value="G_PROTEIN_RECEP_F2_4"/>
    <property type="match status" value="1"/>
</dbReference>
<feature type="transmembrane region" description="Helical" evidence="12">
    <location>
        <begin position="277"/>
        <end position="295"/>
    </location>
</feature>
<evidence type="ECO:0000256" key="3">
    <source>
        <dbReference type="ARBA" id="ARBA00022475"/>
    </source>
</evidence>
<feature type="compositionally biased region" description="Low complexity" evidence="11">
    <location>
        <begin position="369"/>
        <end position="378"/>
    </location>
</feature>
<dbReference type="EMBL" id="CAHIKZ030003848">
    <property type="protein sequence ID" value="CAE1304654.1"/>
    <property type="molecule type" value="Genomic_DNA"/>
</dbReference>
<evidence type="ECO:0000256" key="7">
    <source>
        <dbReference type="ARBA" id="ARBA00023136"/>
    </source>
</evidence>
<dbReference type="PRINTS" id="PR00249">
    <property type="entry name" value="GPCRSECRETIN"/>
</dbReference>
<dbReference type="PROSITE" id="PS50227">
    <property type="entry name" value="G_PROTEIN_RECEP_F2_3"/>
    <property type="match status" value="1"/>
</dbReference>
<feature type="domain" description="G-protein coupled receptors family 2 profile 2" evidence="15">
    <location>
        <begin position="84"/>
        <end position="332"/>
    </location>
</feature>
<keyword evidence="8" id="KW-0675">Receptor</keyword>
<evidence type="ECO:0000313" key="16">
    <source>
        <dbReference type="EMBL" id="CAE1304654.1"/>
    </source>
</evidence>
<evidence type="ECO:0000256" key="8">
    <source>
        <dbReference type="ARBA" id="ARBA00023170"/>
    </source>
</evidence>
<dbReference type="SUPFAM" id="SSF111418">
    <property type="entry name" value="Hormone receptor domain"/>
    <property type="match status" value="1"/>
</dbReference>
<feature type="transmembrane region" description="Helical" evidence="12">
    <location>
        <begin position="236"/>
        <end position="256"/>
    </location>
</feature>
<keyword evidence="6" id="KW-0297">G-protein coupled receptor</keyword>
<feature type="transmembrane region" description="Helical" evidence="12">
    <location>
        <begin position="122"/>
        <end position="141"/>
    </location>
</feature>
<keyword evidence="5 12" id="KW-1133">Transmembrane helix</keyword>
<dbReference type="Gene3D" id="4.10.1240.10">
    <property type="entry name" value="GPCR, family 2, extracellular hormone receptor domain"/>
    <property type="match status" value="1"/>
</dbReference>
<dbReference type="PROSITE" id="PS00649">
    <property type="entry name" value="G_PROTEIN_RECEP_F2_1"/>
    <property type="match status" value="1"/>
</dbReference>
<keyword evidence="7 12" id="KW-0472">Membrane</keyword>
<dbReference type="OrthoDB" id="16753at2759"/>
<dbReference type="InterPro" id="IPR017983">
    <property type="entry name" value="GPCR_2_secretin-like_CS"/>
</dbReference>
<proteinExistence type="inferred from homology"/>
<feature type="signal peptide" evidence="13">
    <location>
        <begin position="1"/>
        <end position="20"/>
    </location>
</feature>
<sequence>MYLLSFLFFVVVMNENYCESTFDGFLCWGQTKAGERAYLPCPFNTKAFAFKDCLPNGTWFRHPLSNLSWTNYTQCFTDQQPETVMSVFTSGYAVSIITLIISMIIFNSFRQLDCARVSIHKNLFLTYILNGIVWIIEYKAIVTEGQVLLENPIWCQAVHVMTQYTTCSNYFWMFCEGLFMNTVIVQTFSTTCYLRNICYIIGWVVPLLPTTIYTVLRALYGDNKKCWTGSSDLQWIIQGPITVSLLVSLALGANILRILISKLRDGNTDHYQQTSRGVRATLILIPLLGLHYFIMPLRPEEGQETEYIYNIISAILISFQGFFVSVLFCFLNEEVIAVIRRKIEQMQLEHGHLDTRRPSNALTLVESTSFSTRGRSSSAPGSPKQNGIETEAMLQSIS</sequence>
<dbReference type="InterPro" id="IPR036445">
    <property type="entry name" value="GPCR_2_extracell_dom_sf"/>
</dbReference>
<evidence type="ECO:0000256" key="6">
    <source>
        <dbReference type="ARBA" id="ARBA00023040"/>
    </source>
</evidence>
<keyword evidence="9" id="KW-0325">Glycoprotein</keyword>
<evidence type="ECO:0000256" key="5">
    <source>
        <dbReference type="ARBA" id="ARBA00022989"/>
    </source>
</evidence>
<keyword evidence="4 12" id="KW-0812">Transmembrane</keyword>
<accession>A0A812DNJ0</accession>
<organism evidence="16 17">
    <name type="scientific">Acanthosepion pharaonis</name>
    <name type="common">Pharaoh cuttlefish</name>
    <name type="synonym">Sepia pharaonis</name>
    <dbReference type="NCBI Taxonomy" id="158019"/>
    <lineage>
        <taxon>Eukaryota</taxon>
        <taxon>Metazoa</taxon>
        <taxon>Spiralia</taxon>
        <taxon>Lophotrochozoa</taxon>
        <taxon>Mollusca</taxon>
        <taxon>Cephalopoda</taxon>
        <taxon>Coleoidea</taxon>
        <taxon>Decapodiformes</taxon>
        <taxon>Sepiida</taxon>
        <taxon>Sepiina</taxon>
        <taxon>Sepiidae</taxon>
        <taxon>Acanthosepion</taxon>
    </lineage>
</organism>
<reference evidence="16" key="1">
    <citation type="submission" date="2021-01" db="EMBL/GenBank/DDBJ databases">
        <authorList>
            <person name="Li R."/>
            <person name="Bekaert M."/>
        </authorList>
    </citation>
    <scope>NUCLEOTIDE SEQUENCE</scope>
    <source>
        <strain evidence="16">Farmed</strain>
    </source>
</reference>
<dbReference type="InterPro" id="IPR000832">
    <property type="entry name" value="GPCR_2_secretin-like"/>
</dbReference>
<dbReference type="Pfam" id="PF00002">
    <property type="entry name" value="7tm_2"/>
    <property type="match status" value="1"/>
</dbReference>
<dbReference type="Pfam" id="PF02793">
    <property type="entry name" value="HRM"/>
    <property type="match status" value="1"/>
</dbReference>
<feature type="compositionally biased region" description="Polar residues" evidence="11">
    <location>
        <begin position="379"/>
        <end position="398"/>
    </location>
</feature>
<dbReference type="Gene3D" id="1.20.1070.10">
    <property type="entry name" value="Rhodopsin 7-helix transmembrane proteins"/>
    <property type="match status" value="1"/>
</dbReference>
<evidence type="ECO:0000256" key="4">
    <source>
        <dbReference type="ARBA" id="ARBA00022692"/>
    </source>
</evidence>
<evidence type="ECO:0000256" key="11">
    <source>
        <dbReference type="SAM" id="MobiDB-lite"/>
    </source>
</evidence>
<evidence type="ECO:0000256" key="9">
    <source>
        <dbReference type="ARBA" id="ARBA00023180"/>
    </source>
</evidence>
<dbReference type="AlphaFoldDB" id="A0A812DNJ0"/>
<feature type="transmembrane region" description="Helical" evidence="12">
    <location>
        <begin position="170"/>
        <end position="189"/>
    </location>
</feature>
<evidence type="ECO:0000313" key="17">
    <source>
        <dbReference type="Proteomes" id="UP000597762"/>
    </source>
</evidence>
<feature type="chain" id="PRO_5032527500" evidence="13">
    <location>
        <begin position="21"/>
        <end position="398"/>
    </location>
</feature>
<dbReference type="Proteomes" id="UP000597762">
    <property type="component" value="Unassembled WGS sequence"/>
</dbReference>
<comment type="similarity">
    <text evidence="2">Belongs to the G-protein coupled receptor 2 family.</text>
</comment>
<gene>
    <name evidence="16" type="ORF">SPHA_57215</name>
</gene>
<evidence type="ECO:0000256" key="13">
    <source>
        <dbReference type="SAM" id="SignalP"/>
    </source>
</evidence>
<comment type="caution">
    <text evidence="16">The sequence shown here is derived from an EMBL/GenBank/DDBJ whole genome shotgun (WGS) entry which is preliminary data.</text>
</comment>
<keyword evidence="10" id="KW-0807">Transducer</keyword>
<dbReference type="GO" id="GO:0005886">
    <property type="term" value="C:plasma membrane"/>
    <property type="evidence" value="ECO:0007669"/>
    <property type="project" value="UniProtKB-SubCell"/>
</dbReference>
<dbReference type="GO" id="GO:0007166">
    <property type="term" value="P:cell surface receptor signaling pathway"/>
    <property type="evidence" value="ECO:0007669"/>
    <property type="project" value="InterPro"/>
</dbReference>
<name>A0A812DNJ0_ACAPH</name>
<feature type="transmembrane region" description="Helical" evidence="12">
    <location>
        <begin position="307"/>
        <end position="331"/>
    </location>
</feature>
<keyword evidence="17" id="KW-1185">Reference proteome</keyword>
<dbReference type="GO" id="GO:0007188">
    <property type="term" value="P:adenylate cyclase-modulating G protein-coupled receptor signaling pathway"/>
    <property type="evidence" value="ECO:0007669"/>
    <property type="project" value="TreeGrafter"/>
</dbReference>
<dbReference type="InterPro" id="IPR050332">
    <property type="entry name" value="GPCR_2"/>
</dbReference>
<evidence type="ECO:0000256" key="10">
    <source>
        <dbReference type="ARBA" id="ARBA00023224"/>
    </source>
</evidence>
<dbReference type="PANTHER" id="PTHR45620">
    <property type="entry name" value="PDF RECEPTOR-LIKE PROTEIN-RELATED"/>
    <property type="match status" value="1"/>
</dbReference>
<dbReference type="SMART" id="SM00008">
    <property type="entry name" value="HormR"/>
    <property type="match status" value="1"/>
</dbReference>
<protein>
    <submittedName>
        <fullName evidence="16">Uncharacterized protein</fullName>
    </submittedName>
</protein>
<dbReference type="GO" id="GO:0008528">
    <property type="term" value="F:G protein-coupled peptide receptor activity"/>
    <property type="evidence" value="ECO:0007669"/>
    <property type="project" value="TreeGrafter"/>
</dbReference>
<keyword evidence="13" id="KW-0732">Signal</keyword>
<dbReference type="InterPro" id="IPR001879">
    <property type="entry name" value="GPCR_2_extracellular_dom"/>
</dbReference>
<dbReference type="InterPro" id="IPR017981">
    <property type="entry name" value="GPCR_2-like_7TM"/>
</dbReference>
<feature type="domain" description="G-protein coupled receptors family 2 profile 1" evidence="14">
    <location>
        <begin position="17"/>
        <end position="79"/>
    </location>
</feature>
<dbReference type="PANTHER" id="PTHR45620:SF42">
    <property type="entry name" value="G-PROTEIN COUPLED RECEPTOR SEB-2"/>
    <property type="match status" value="1"/>
</dbReference>
<evidence type="ECO:0000259" key="15">
    <source>
        <dbReference type="PROSITE" id="PS50261"/>
    </source>
</evidence>
<feature type="transmembrane region" description="Helical" evidence="12">
    <location>
        <begin position="91"/>
        <end position="110"/>
    </location>
</feature>
<evidence type="ECO:0000259" key="14">
    <source>
        <dbReference type="PROSITE" id="PS50227"/>
    </source>
</evidence>
<feature type="transmembrane region" description="Helical" evidence="12">
    <location>
        <begin position="196"/>
        <end position="216"/>
    </location>
</feature>
<evidence type="ECO:0000256" key="1">
    <source>
        <dbReference type="ARBA" id="ARBA00004651"/>
    </source>
</evidence>
<dbReference type="PROSITE" id="PS00650">
    <property type="entry name" value="G_PROTEIN_RECEP_F2_2"/>
    <property type="match status" value="1"/>
</dbReference>
<evidence type="ECO:0000256" key="12">
    <source>
        <dbReference type="SAM" id="Phobius"/>
    </source>
</evidence>
<feature type="region of interest" description="Disordered" evidence="11">
    <location>
        <begin position="369"/>
        <end position="398"/>
    </location>
</feature>
<evidence type="ECO:0000256" key="2">
    <source>
        <dbReference type="ARBA" id="ARBA00005314"/>
    </source>
</evidence>
<keyword evidence="3" id="KW-1003">Cell membrane</keyword>
<comment type="subcellular location">
    <subcellularLocation>
        <location evidence="1">Cell membrane</location>
        <topology evidence="1">Multi-pass membrane protein</topology>
    </subcellularLocation>
</comment>